<evidence type="ECO:0008006" key="4">
    <source>
        <dbReference type="Google" id="ProtNLM"/>
    </source>
</evidence>
<comment type="caution">
    <text evidence="2">The sequence shown here is derived from an EMBL/GenBank/DDBJ whole genome shotgun (WGS) entry which is preliminary data.</text>
</comment>
<feature type="compositionally biased region" description="Polar residues" evidence="1">
    <location>
        <begin position="216"/>
        <end position="226"/>
    </location>
</feature>
<feature type="compositionally biased region" description="Basic and acidic residues" evidence="1">
    <location>
        <begin position="173"/>
        <end position="190"/>
    </location>
</feature>
<dbReference type="InterPro" id="IPR009072">
    <property type="entry name" value="Histone-fold"/>
</dbReference>
<feature type="region of interest" description="Disordered" evidence="1">
    <location>
        <begin position="92"/>
        <end position="319"/>
    </location>
</feature>
<protein>
    <recommendedName>
        <fullName evidence="4">Myb-like domain-containing protein</fullName>
    </recommendedName>
</protein>
<dbReference type="PANTHER" id="PTHR15992:SF5">
    <property type="entry name" value="HOLLIDAY JUNCTION RECOGNITION PROTEIN"/>
    <property type="match status" value="1"/>
</dbReference>
<organism evidence="2 3">
    <name type="scientific">Penicillium daleae</name>
    <dbReference type="NCBI Taxonomy" id="63821"/>
    <lineage>
        <taxon>Eukaryota</taxon>
        <taxon>Fungi</taxon>
        <taxon>Dikarya</taxon>
        <taxon>Ascomycota</taxon>
        <taxon>Pezizomycotina</taxon>
        <taxon>Eurotiomycetes</taxon>
        <taxon>Eurotiomycetidae</taxon>
        <taxon>Eurotiales</taxon>
        <taxon>Aspergillaceae</taxon>
        <taxon>Penicillium</taxon>
    </lineage>
</organism>
<dbReference type="GO" id="GO:0042393">
    <property type="term" value="F:histone binding"/>
    <property type="evidence" value="ECO:0007669"/>
    <property type="project" value="InterPro"/>
</dbReference>
<feature type="compositionally biased region" description="Basic residues" evidence="1">
    <location>
        <begin position="261"/>
        <end position="270"/>
    </location>
</feature>
<feature type="region of interest" description="Disordered" evidence="1">
    <location>
        <begin position="383"/>
        <end position="410"/>
    </location>
</feature>
<evidence type="ECO:0000313" key="2">
    <source>
        <dbReference type="EMBL" id="KAJ5454020.1"/>
    </source>
</evidence>
<dbReference type="GO" id="GO:0046982">
    <property type="term" value="F:protein heterodimerization activity"/>
    <property type="evidence" value="ECO:0007669"/>
    <property type="project" value="InterPro"/>
</dbReference>
<feature type="region of interest" description="Disordered" evidence="1">
    <location>
        <begin position="347"/>
        <end position="371"/>
    </location>
</feature>
<reference evidence="2" key="2">
    <citation type="journal article" date="2023" name="IMA Fungus">
        <title>Comparative genomic study of the Penicillium genus elucidates a diverse pangenome and 15 lateral gene transfer events.</title>
        <authorList>
            <person name="Petersen C."/>
            <person name="Sorensen T."/>
            <person name="Nielsen M.R."/>
            <person name="Sondergaard T.E."/>
            <person name="Sorensen J.L."/>
            <person name="Fitzpatrick D.A."/>
            <person name="Frisvad J.C."/>
            <person name="Nielsen K.L."/>
        </authorList>
    </citation>
    <scope>NUCLEOTIDE SEQUENCE</scope>
    <source>
        <strain evidence="2">IBT 16125</strain>
    </source>
</reference>
<keyword evidence="3" id="KW-1185">Reference proteome</keyword>
<dbReference type="Proteomes" id="UP001213681">
    <property type="component" value="Unassembled WGS sequence"/>
</dbReference>
<feature type="region of interest" description="Disordered" evidence="1">
    <location>
        <begin position="1"/>
        <end position="31"/>
    </location>
</feature>
<dbReference type="Pfam" id="PF10384">
    <property type="entry name" value="Scm3"/>
    <property type="match status" value="1"/>
</dbReference>
<dbReference type="InterPro" id="IPR018465">
    <property type="entry name" value="Scm3/HJURP"/>
</dbReference>
<accession>A0AAD6C7F2</accession>
<gene>
    <name evidence="2" type="ORF">N7458_004976</name>
</gene>
<dbReference type="RefSeq" id="XP_056766976.1">
    <property type="nucleotide sequence ID" value="XM_056908358.1"/>
</dbReference>
<evidence type="ECO:0000313" key="3">
    <source>
        <dbReference type="Proteomes" id="UP001213681"/>
    </source>
</evidence>
<dbReference type="GO" id="GO:0005634">
    <property type="term" value="C:nucleus"/>
    <property type="evidence" value="ECO:0007669"/>
    <property type="project" value="InterPro"/>
</dbReference>
<dbReference type="Gene3D" id="1.10.20.10">
    <property type="entry name" value="Histone, subunit A"/>
    <property type="match status" value="1"/>
</dbReference>
<feature type="compositionally biased region" description="Low complexity" evidence="1">
    <location>
        <begin position="154"/>
        <end position="172"/>
    </location>
</feature>
<dbReference type="GeneID" id="81598601"/>
<proteinExistence type="predicted"/>
<dbReference type="PANTHER" id="PTHR15992">
    <property type="entry name" value="HOLLIDAY JUNCTION RECOGNITION PROTEIN"/>
    <property type="match status" value="1"/>
</dbReference>
<evidence type="ECO:0000256" key="1">
    <source>
        <dbReference type="SAM" id="MobiDB-lite"/>
    </source>
</evidence>
<sequence length="661" mass="73528">MDDHEPLNDMTERPLKRPRLTFTPDSPEDTEVVSEEWDLQAARAQNDLRLKSIFEGIFAKYGNDFSEVGDEIDLETGEIVVNNGHLQAMHEETDIGNKEKPWETDPFGSDDEEAHAQDEDAVETHDAASEHSPQNELLGSGTAGNDASAFLCHSALASSGPGSGIPASSPSVSKEKPSPALHHIEKDPGPRDPLWQAPELPPLFTTPKLEERRANLTPQLPNISRQPSPPGSGSLWTVPRRRQPRSRQDGKALATPTPSKSRSRAKRKHQSSPVARDWSFAKVADGDESDDPLQEEWPSSPLPFPRQVKTTNKRDFDCQIKPVDENRNIESLITSRIDASRHLSAQADLSVHDQPGTEPERHDQGNHSEQSPITSDVAVQYHNLPYDSPSPVSPHSRTTAHSPLKYSPIKPHTKFSPDDVKLIVCMRYAQGRTWKEVQNALPGRTLTQIYQWNQVHWSDRRACPPELSAPWSQAELKTLESLAGRSGLSWLQIMTELSERSQAEVEFELLRSWVGDDVWAGEQRATVAMTAPNTATFESVQYETESKVIIFDPDDDEPGHDEEKQSETSATAVEESKVDGPTLVEEYDVELPSPRSHGHREFEDLVDSDDDHDVNNHDEVMLVSGASSPSKLSAILLESPLPSRYVSVTPKKSPLRHHSLV</sequence>
<feature type="compositionally biased region" description="Basic and acidic residues" evidence="1">
    <location>
        <begin position="114"/>
        <end position="129"/>
    </location>
</feature>
<feature type="compositionally biased region" description="Basic and acidic residues" evidence="1">
    <location>
        <begin position="92"/>
        <end position="103"/>
    </location>
</feature>
<reference evidence="2" key="1">
    <citation type="submission" date="2022-12" db="EMBL/GenBank/DDBJ databases">
        <authorList>
            <person name="Petersen C."/>
        </authorList>
    </citation>
    <scope>NUCLEOTIDE SEQUENCE</scope>
    <source>
        <strain evidence="2">IBT 16125</strain>
    </source>
</reference>
<dbReference type="EMBL" id="JAPVEA010000005">
    <property type="protein sequence ID" value="KAJ5454020.1"/>
    <property type="molecule type" value="Genomic_DNA"/>
</dbReference>
<feature type="compositionally biased region" description="Basic and acidic residues" evidence="1">
    <location>
        <begin position="1"/>
        <end position="15"/>
    </location>
</feature>
<feature type="region of interest" description="Disordered" evidence="1">
    <location>
        <begin position="551"/>
        <end position="617"/>
    </location>
</feature>
<name>A0AAD6C7F2_9EURO</name>
<dbReference type="AlphaFoldDB" id="A0AAD6C7F2"/>